<evidence type="ECO:0000256" key="9">
    <source>
        <dbReference type="ARBA" id="ARBA00023004"/>
    </source>
</evidence>
<dbReference type="PROSITE" id="PS01305">
    <property type="entry name" value="MOAA_NIFB_PQQE"/>
    <property type="match status" value="1"/>
</dbReference>
<evidence type="ECO:0000256" key="6">
    <source>
        <dbReference type="ARBA" id="ARBA00022485"/>
    </source>
</evidence>
<evidence type="ECO:0000256" key="1">
    <source>
        <dbReference type="ARBA" id="ARBA00001966"/>
    </source>
</evidence>
<keyword evidence="8" id="KW-0479">Metal-binding</keyword>
<evidence type="ECO:0000256" key="11">
    <source>
        <dbReference type="ARBA" id="ARBA00023231"/>
    </source>
</evidence>
<evidence type="ECO:0000256" key="7">
    <source>
        <dbReference type="ARBA" id="ARBA00022691"/>
    </source>
</evidence>
<evidence type="ECO:0000256" key="5">
    <source>
        <dbReference type="ARBA" id="ARBA00021702"/>
    </source>
</evidence>
<keyword evidence="11" id="KW-0535">Nitrogen fixation</keyword>
<comment type="pathway">
    <text evidence="3">Cofactor biosynthesis; Fe-Mo cofactor biosynthesis.</text>
</comment>
<evidence type="ECO:0000259" key="15">
    <source>
        <dbReference type="PROSITE" id="PS51918"/>
    </source>
</evidence>
<dbReference type="InterPro" id="IPR003731">
    <property type="entry name" value="Di-Nase_FeMo-co_biosynth"/>
</dbReference>
<proteinExistence type="inferred from homology"/>
<dbReference type="SUPFAM" id="SSF53146">
    <property type="entry name" value="Nitrogenase accessory factor-like"/>
    <property type="match status" value="1"/>
</dbReference>
<dbReference type="Pfam" id="PF04055">
    <property type="entry name" value="Radical_SAM"/>
    <property type="match status" value="1"/>
</dbReference>
<comment type="caution">
    <text evidence="16">The sequence shown here is derived from an EMBL/GenBank/DDBJ whole genome shotgun (WGS) entry which is preliminary data.</text>
</comment>
<dbReference type="InterPro" id="IPR036105">
    <property type="entry name" value="DiNase_FeMo-co_biosyn_sf"/>
</dbReference>
<dbReference type="SMART" id="SM00729">
    <property type="entry name" value="Elp3"/>
    <property type="match status" value="1"/>
</dbReference>
<accession>A0ABP9UJL7</accession>
<dbReference type="Proteomes" id="UP001476282">
    <property type="component" value="Unassembled WGS sequence"/>
</dbReference>
<evidence type="ECO:0000256" key="2">
    <source>
        <dbReference type="ARBA" id="ARBA00003522"/>
    </source>
</evidence>
<dbReference type="NCBIfam" id="TIGR01290">
    <property type="entry name" value="nifB"/>
    <property type="match status" value="1"/>
</dbReference>
<dbReference type="InterPro" id="IPR006638">
    <property type="entry name" value="Elp3/MiaA/NifB-like_rSAM"/>
</dbReference>
<dbReference type="SFLD" id="SFLDS00029">
    <property type="entry name" value="Radical_SAM"/>
    <property type="match status" value="1"/>
</dbReference>
<organism evidence="16 17">
    <name type="scientific">Haloferula sargassicola</name>
    <dbReference type="NCBI Taxonomy" id="490096"/>
    <lineage>
        <taxon>Bacteria</taxon>
        <taxon>Pseudomonadati</taxon>
        <taxon>Verrucomicrobiota</taxon>
        <taxon>Verrucomicrobiia</taxon>
        <taxon>Verrucomicrobiales</taxon>
        <taxon>Verrucomicrobiaceae</taxon>
        <taxon>Haloferula</taxon>
    </lineage>
</organism>
<evidence type="ECO:0000256" key="13">
    <source>
        <dbReference type="ARBA" id="ARBA00030926"/>
    </source>
</evidence>
<name>A0ABP9UJL7_9BACT</name>
<dbReference type="InterPro" id="IPR000385">
    <property type="entry name" value="MoaA_NifB_PqqE_Fe-S-bd_CS"/>
</dbReference>
<dbReference type="RefSeq" id="WP_353565974.1">
    <property type="nucleotide sequence ID" value="NZ_BAABRI010000005.1"/>
</dbReference>
<evidence type="ECO:0000256" key="12">
    <source>
        <dbReference type="ARBA" id="ARBA00023239"/>
    </source>
</evidence>
<reference evidence="16 17" key="1">
    <citation type="submission" date="2024-02" db="EMBL/GenBank/DDBJ databases">
        <title>Haloferula sargassicola NBRC 104335.</title>
        <authorList>
            <person name="Ichikawa N."/>
            <person name="Katano-Makiyama Y."/>
            <person name="Hidaka K."/>
        </authorList>
    </citation>
    <scope>NUCLEOTIDE SEQUENCE [LARGE SCALE GENOMIC DNA]</scope>
    <source>
        <strain evidence="16 17">NBRC 104335</strain>
    </source>
</reference>
<evidence type="ECO:0000256" key="8">
    <source>
        <dbReference type="ARBA" id="ARBA00022723"/>
    </source>
</evidence>
<dbReference type="InterPro" id="IPR005980">
    <property type="entry name" value="Nase_CF_NifB"/>
</dbReference>
<feature type="domain" description="Radical SAM core" evidence="15">
    <location>
        <begin position="19"/>
        <end position="265"/>
    </location>
</feature>
<dbReference type="SUPFAM" id="SSF102114">
    <property type="entry name" value="Radical SAM enzymes"/>
    <property type="match status" value="1"/>
</dbReference>
<comment type="function">
    <text evidence="2">Involved in the biosynthesis of the iron-molybdenum cofactor (FeMo-co or M-cluster) found in the dinitrogenase enzyme of the nitrogenase complex in nitrogen-fixing microorganisms. NifB catalyzes the crucial step of radical SAM-dependent carbide insertion that occurs concomitant with the insertion of a 9th sulfur and the rearrangement/coupling of two [4Fe-4S] clusters into a [8Fe-9S-C] cluster, the precursor to the M-cluster.</text>
</comment>
<dbReference type="Gene3D" id="3.20.20.70">
    <property type="entry name" value="Aldolase class I"/>
    <property type="match status" value="1"/>
</dbReference>
<dbReference type="SFLD" id="SFLDG01068">
    <property type="entry name" value="FeMo_cofactor_biosynthesis_pro"/>
    <property type="match status" value="1"/>
</dbReference>
<dbReference type="Pfam" id="PF02579">
    <property type="entry name" value="Nitro_FeMo-Co"/>
    <property type="match status" value="1"/>
</dbReference>
<evidence type="ECO:0000256" key="14">
    <source>
        <dbReference type="ARBA" id="ARBA00032102"/>
    </source>
</evidence>
<keyword evidence="17" id="KW-1185">Reference proteome</keyword>
<comment type="similarity">
    <text evidence="4">Belongs to the radical SAM superfamily. NifB family.</text>
</comment>
<dbReference type="SFLD" id="SFLDG01067">
    <property type="entry name" value="SPASM/twitch_domain_containing"/>
    <property type="match status" value="1"/>
</dbReference>
<gene>
    <name evidence="16" type="primary">nifB</name>
    <name evidence="16" type="ORF">Hsar01_01037</name>
</gene>
<keyword evidence="10" id="KW-0411">Iron-sulfur</keyword>
<protein>
    <recommendedName>
        <fullName evidence="5">FeMo cofactor biosynthesis protein NifB</fullName>
    </recommendedName>
    <alternativeName>
        <fullName evidence="14">Nitrogenase cofactor maturase NifB</fullName>
    </alternativeName>
    <alternativeName>
        <fullName evidence="13">Radical SAM assemblase NifB</fullName>
    </alternativeName>
</protein>
<dbReference type="CDD" id="cd01335">
    <property type="entry name" value="Radical_SAM"/>
    <property type="match status" value="1"/>
</dbReference>
<dbReference type="SFLD" id="SFLDF00281">
    <property type="entry name" value="FeMo_cofactor_biosynthesis_pro"/>
    <property type="match status" value="1"/>
</dbReference>
<dbReference type="Gene3D" id="3.30.420.130">
    <property type="entry name" value="Dinitrogenase iron-molybdenum cofactor biosynthesis domain"/>
    <property type="match status" value="1"/>
</dbReference>
<keyword evidence="7" id="KW-0949">S-adenosyl-L-methionine</keyword>
<dbReference type="InterPro" id="IPR013785">
    <property type="entry name" value="Aldolase_TIM"/>
</dbReference>
<sequence length="430" mass="47592">MSTRVHPERFQTDRHPCYSIGGSHKFARIHLPVAPRCNIQCNYCNRKFDCVNESRPGVTSKVLSPVQALAYLGEMKEKIPTIEVMGIAGPGDPFANPYETMETLRLVRRRFPEMMLCLASNGLHIGPYIDEIAELDVTHVTITINAVDPKIGALVYRWVRDGDHPLKGEEGAQLMIDRQLEAVAKLAERGVAVKVNSIVIPGVNDHHIPRVAKVTKDLGAALMNCIPLCPVEDTPFENLTEPDGIMMARVRLQSGENLSQMSHCARCRADAVGLLNEDRSLEFAETLQSYTEKDMPMDKSRPFVAVATQEGMLVNLHLGEADKVIIYGHHEESDEYEIIDVRRLPPHGGGDDRWKELAHELRDCRAILVSACGPRPKSIIEGFGLAVIEMEGLIEEGLEAIYEDEEIPTSLRRRFTSCGDGCSGTGTGCG</sequence>
<dbReference type="PANTHER" id="PTHR43787">
    <property type="entry name" value="FEMO COFACTOR BIOSYNTHESIS PROTEIN NIFB-RELATED"/>
    <property type="match status" value="1"/>
</dbReference>
<comment type="cofactor">
    <cofactor evidence="1">
        <name>[4Fe-4S] cluster</name>
        <dbReference type="ChEBI" id="CHEBI:49883"/>
    </cofactor>
</comment>
<evidence type="ECO:0000313" key="16">
    <source>
        <dbReference type="EMBL" id="GAA5481826.1"/>
    </source>
</evidence>
<dbReference type="PANTHER" id="PTHR43787:SF13">
    <property type="entry name" value="FEMO COFACTOR BIOSYNTHESIS PROTEIN NIFB"/>
    <property type="match status" value="1"/>
</dbReference>
<dbReference type="EMBL" id="BAABRI010000005">
    <property type="protein sequence ID" value="GAA5481826.1"/>
    <property type="molecule type" value="Genomic_DNA"/>
</dbReference>
<evidence type="ECO:0000256" key="4">
    <source>
        <dbReference type="ARBA" id="ARBA00006804"/>
    </source>
</evidence>
<evidence type="ECO:0000313" key="17">
    <source>
        <dbReference type="Proteomes" id="UP001476282"/>
    </source>
</evidence>
<dbReference type="InterPro" id="IPR007197">
    <property type="entry name" value="rSAM"/>
</dbReference>
<keyword evidence="12" id="KW-0456">Lyase</keyword>
<keyword evidence="6" id="KW-0004">4Fe-4S</keyword>
<dbReference type="InterPro" id="IPR058240">
    <property type="entry name" value="rSAM_sf"/>
</dbReference>
<keyword evidence="9" id="KW-0408">Iron</keyword>
<dbReference type="PROSITE" id="PS51918">
    <property type="entry name" value="RADICAL_SAM"/>
    <property type="match status" value="1"/>
</dbReference>
<evidence type="ECO:0000256" key="3">
    <source>
        <dbReference type="ARBA" id="ARBA00005155"/>
    </source>
</evidence>
<evidence type="ECO:0000256" key="10">
    <source>
        <dbReference type="ARBA" id="ARBA00023014"/>
    </source>
</evidence>